<dbReference type="SMART" id="SM00429">
    <property type="entry name" value="IPT"/>
    <property type="match status" value="2"/>
</dbReference>
<evidence type="ECO:0000313" key="6">
    <source>
        <dbReference type="EMBL" id="NJC70946.1"/>
    </source>
</evidence>
<feature type="domain" description="IPT/TIG" evidence="4">
    <location>
        <begin position="344"/>
        <end position="430"/>
    </location>
</feature>
<dbReference type="RefSeq" id="WP_205862727.1">
    <property type="nucleotide sequence ID" value="NZ_JAATVY010000008.1"/>
</dbReference>
<protein>
    <recommendedName>
        <fullName evidence="8">IPT/TIG domain-containing protein</fullName>
    </recommendedName>
</protein>
<evidence type="ECO:0000313" key="7">
    <source>
        <dbReference type="Proteomes" id="UP000722989"/>
    </source>
</evidence>
<evidence type="ECO:0000259" key="5">
    <source>
        <dbReference type="SMART" id="SM00645"/>
    </source>
</evidence>
<dbReference type="InterPro" id="IPR013128">
    <property type="entry name" value="Peptidase_C1A"/>
</dbReference>
<evidence type="ECO:0008006" key="8">
    <source>
        <dbReference type="Google" id="ProtNLM"/>
    </source>
</evidence>
<evidence type="ECO:0000259" key="4">
    <source>
        <dbReference type="SMART" id="SM00429"/>
    </source>
</evidence>
<dbReference type="Proteomes" id="UP000722989">
    <property type="component" value="Unassembled WGS sequence"/>
</dbReference>
<comment type="similarity">
    <text evidence="1">Belongs to the peptidase C1 family.</text>
</comment>
<reference evidence="6 7" key="1">
    <citation type="submission" date="2020-03" db="EMBL/GenBank/DDBJ databases">
        <title>WGS of the type strain of Planosporangium spp.</title>
        <authorList>
            <person name="Thawai C."/>
        </authorList>
    </citation>
    <scope>NUCLEOTIDE SEQUENCE [LARGE SCALE GENOMIC DNA]</scope>
    <source>
        <strain evidence="6 7">TBRC 5610</strain>
    </source>
</reference>
<comment type="caution">
    <text evidence="6">The sequence shown here is derived from an EMBL/GenBank/DDBJ whole genome shotgun (WGS) entry which is preliminary data.</text>
</comment>
<feature type="domain" description="IPT/TIG" evidence="4">
    <location>
        <begin position="433"/>
        <end position="517"/>
    </location>
</feature>
<name>A0ABX0XYN8_9ACTN</name>
<gene>
    <name evidence="6" type="ORF">HC031_14655</name>
</gene>
<dbReference type="Pfam" id="PF00112">
    <property type="entry name" value="Peptidase_C1"/>
    <property type="match status" value="1"/>
</dbReference>
<dbReference type="SMART" id="SM00645">
    <property type="entry name" value="Pept_C1"/>
    <property type="match status" value="1"/>
</dbReference>
<proteinExistence type="inferred from homology"/>
<dbReference type="EMBL" id="JAATVY010000008">
    <property type="protein sequence ID" value="NJC70946.1"/>
    <property type="molecule type" value="Genomic_DNA"/>
</dbReference>
<dbReference type="Gene3D" id="2.60.40.10">
    <property type="entry name" value="Immunoglobulins"/>
    <property type="match status" value="3"/>
</dbReference>
<evidence type="ECO:0000256" key="1">
    <source>
        <dbReference type="ARBA" id="ARBA00008455"/>
    </source>
</evidence>
<dbReference type="InterPro" id="IPR000668">
    <property type="entry name" value="Peptidase_C1A_C"/>
</dbReference>
<dbReference type="SUPFAM" id="SSF81296">
    <property type="entry name" value="E set domains"/>
    <property type="match status" value="3"/>
</dbReference>
<feature type="compositionally biased region" description="Low complexity" evidence="2">
    <location>
        <begin position="39"/>
        <end position="73"/>
    </location>
</feature>
<dbReference type="PANTHER" id="PTHR12411">
    <property type="entry name" value="CYSTEINE PROTEASE FAMILY C1-RELATED"/>
    <property type="match status" value="1"/>
</dbReference>
<feature type="non-terminal residue" evidence="6">
    <location>
        <position position="597"/>
    </location>
</feature>
<dbReference type="Gene3D" id="3.90.70.10">
    <property type="entry name" value="Cysteine proteinases"/>
    <property type="match status" value="1"/>
</dbReference>
<organism evidence="6 7">
    <name type="scientific">Planosporangium thailandense</name>
    <dbReference type="NCBI Taxonomy" id="765197"/>
    <lineage>
        <taxon>Bacteria</taxon>
        <taxon>Bacillati</taxon>
        <taxon>Actinomycetota</taxon>
        <taxon>Actinomycetes</taxon>
        <taxon>Micromonosporales</taxon>
        <taxon>Micromonosporaceae</taxon>
        <taxon>Planosporangium</taxon>
    </lineage>
</organism>
<dbReference type="InterPro" id="IPR013783">
    <property type="entry name" value="Ig-like_fold"/>
</dbReference>
<feature type="chain" id="PRO_5045775045" description="IPT/TIG domain-containing protein" evidence="3">
    <location>
        <begin position="31"/>
        <end position="597"/>
    </location>
</feature>
<dbReference type="CDD" id="cd00102">
    <property type="entry name" value="IPT"/>
    <property type="match status" value="2"/>
</dbReference>
<feature type="signal peptide" evidence="3">
    <location>
        <begin position="1"/>
        <end position="30"/>
    </location>
</feature>
<dbReference type="SUPFAM" id="SSF54001">
    <property type="entry name" value="Cysteine proteinases"/>
    <property type="match status" value="1"/>
</dbReference>
<sequence>MHRVNRTLARVAVGLLAAAVGASATAPAFAAASPPTATRSTAAAKPAPASTTAVKATATSTAKPAVTSTAKPAVTSAPKPAPKQGPTATHPIGGLLANPKKVAAHPRPGAQDTLPASVDLRQYAPPVGDQGQIGACVAWSIAHSIMGYYATRTGGSGAPYAPLYLYLRSNPVGGPPSGGLYFTTALTEAQTHGVDTQDDYFQGTYTWQTPPTSAEIANAANYKITGWNTLWTGAGNDPQGNKKIAIEQALASDTPVVIGMPVYQSFMDLRGNVLYNPTSGSNLGGHAVTVFGYDSQGVWIRNQWGTYWGYNGDAHLSWAFIENTIYEAYTVNGLSTPAQPKAIAPTIIGMSTHTGTTNGGSTVTITGAGLASATAVNFGTASASFTSVVNNGATQLVATVPAQAAGTVNVTVTNPGGTSAVGTASKFTYVPPPPTVTGLSVSSVSIFGGTTVTLTGANFIGSTAVRVGGTGAGGVRVLSPTSLTFVTPAKVAGTVDVTVTTPYGTSTISSADKLTYLNPPPPVVSGLSVTSAYTYLSTPVVVTGSYLTGATKVTLSGVAVAFTRVSDTQLKVTLPAHVAGAVDLQVTTPGGTSATGS</sequence>
<evidence type="ECO:0000256" key="3">
    <source>
        <dbReference type="SAM" id="SignalP"/>
    </source>
</evidence>
<dbReference type="CDD" id="cd02619">
    <property type="entry name" value="Peptidase_C1"/>
    <property type="match status" value="1"/>
</dbReference>
<keyword evidence="7" id="KW-1185">Reference proteome</keyword>
<dbReference type="InterPro" id="IPR014756">
    <property type="entry name" value="Ig_E-set"/>
</dbReference>
<keyword evidence="3" id="KW-0732">Signal</keyword>
<dbReference type="InterPro" id="IPR038765">
    <property type="entry name" value="Papain-like_cys_pep_sf"/>
</dbReference>
<feature type="domain" description="Peptidase C1A papain C-terminal" evidence="5">
    <location>
        <begin position="114"/>
        <end position="329"/>
    </location>
</feature>
<evidence type="ECO:0000256" key="2">
    <source>
        <dbReference type="SAM" id="MobiDB-lite"/>
    </source>
</evidence>
<accession>A0ABX0XYN8</accession>
<feature type="region of interest" description="Disordered" evidence="2">
    <location>
        <begin position="39"/>
        <end position="112"/>
    </location>
</feature>
<dbReference type="Pfam" id="PF01833">
    <property type="entry name" value="TIG"/>
    <property type="match status" value="3"/>
</dbReference>
<dbReference type="InterPro" id="IPR002909">
    <property type="entry name" value="IPT_dom"/>
</dbReference>